<dbReference type="InterPro" id="IPR004089">
    <property type="entry name" value="MCPsignal_dom"/>
</dbReference>
<reference evidence="8" key="1">
    <citation type="submission" date="2017-02" db="EMBL/GenBank/DDBJ databases">
        <authorList>
            <person name="Varghese N."/>
            <person name="Submissions S."/>
        </authorList>
    </citation>
    <scope>NUCLEOTIDE SEQUENCE [LARGE SCALE GENOMIC DNA]</scope>
    <source>
        <strain evidence="8">DSM 16521</strain>
    </source>
</reference>
<dbReference type="EMBL" id="FUXM01000043">
    <property type="protein sequence ID" value="SKA23251.1"/>
    <property type="molecule type" value="Genomic_DNA"/>
</dbReference>
<dbReference type="SUPFAM" id="SSF58104">
    <property type="entry name" value="Methyl-accepting chemotaxis protein (MCP) signaling domain"/>
    <property type="match status" value="1"/>
</dbReference>
<dbReference type="SMART" id="SM00283">
    <property type="entry name" value="MA"/>
    <property type="match status" value="1"/>
</dbReference>
<keyword evidence="4" id="KW-0812">Transmembrane</keyword>
<dbReference type="GO" id="GO:0016020">
    <property type="term" value="C:membrane"/>
    <property type="evidence" value="ECO:0007669"/>
    <property type="project" value="InterPro"/>
</dbReference>
<dbReference type="Gene3D" id="6.10.340.10">
    <property type="match status" value="1"/>
</dbReference>
<sequence length="644" mass="70955">MVQRGLRFKLILSLFLVLAVLTASYGVYRVYSERTRVEANLTEKGMGLALAGARTIESIISSDLQTGIIQREQLFQRQYRQFAEENGVKKFHTVYDDYAEQHWQKVFDAFLTDEDIVYALAVDDRGYAPTHNSKYQQRAKRIFNDPVGLAAAQTEKALKQVYHRDTGEVIWDFSYPIYVDGQKWGAFRVGVSVARAEEKIAAVRNNVTLLMLLMIALILCAVWVTTNLILKRPLDAILAAVAELAQGRGDLTRRLKIERQDELGILAGYINSMLAQLQEMLRQIYAGGEQVNQQSQLLVNVVEDNSQSIAKVKERTEKLKQAIQQQQQQTTASLQLLVQLAQTVQEVSAGSQNQLRQVEADGLLLRNVAEGMEKAARAAEKVNAESIKAREAAQEGARAVQTTITGMEAIQEAVTATARTIHSLGEQSEQISTIVQMIDDIAEQTNLLALNAAIEAARAGEQGKGFAVVADEVRKLAERSSRATKEINQLVSRIQAGVNEAIAAMENGLSQVSKGVELAEGAGQVLTAIDQAVEEVAEQISSISAIIEEVTASTNEVVGAMQNMTNIAQRNELASREIVQIGDQSRQVMEEIARLAGESSGHSIELDREMEQMRAATQLVAASAEELLQVAEELKQQISQFKTE</sequence>
<dbReference type="InterPro" id="IPR003660">
    <property type="entry name" value="HAMP_dom"/>
</dbReference>
<dbReference type="InterPro" id="IPR029151">
    <property type="entry name" value="Sensor-like_sf"/>
</dbReference>
<dbReference type="SMART" id="SM00304">
    <property type="entry name" value="HAMP"/>
    <property type="match status" value="1"/>
</dbReference>
<dbReference type="PROSITE" id="PS50885">
    <property type="entry name" value="HAMP"/>
    <property type="match status" value="1"/>
</dbReference>
<keyword evidence="1 3" id="KW-0807">Transducer</keyword>
<proteinExistence type="inferred from homology"/>
<feature type="domain" description="HAMP" evidence="6">
    <location>
        <begin position="228"/>
        <end position="282"/>
    </location>
</feature>
<evidence type="ECO:0000259" key="5">
    <source>
        <dbReference type="PROSITE" id="PS50111"/>
    </source>
</evidence>
<feature type="domain" description="Methyl-accepting transducer" evidence="5">
    <location>
        <begin position="339"/>
        <end position="565"/>
    </location>
</feature>
<keyword evidence="4" id="KW-0472">Membrane</keyword>
<dbReference type="AlphaFoldDB" id="A0A1T4S5W4"/>
<evidence type="ECO:0000313" key="7">
    <source>
        <dbReference type="EMBL" id="SKA23251.1"/>
    </source>
</evidence>
<dbReference type="SUPFAM" id="SSF103190">
    <property type="entry name" value="Sensory domain-like"/>
    <property type="match status" value="1"/>
</dbReference>
<comment type="similarity">
    <text evidence="2">Belongs to the methyl-accepting chemotaxis (MCP) protein family.</text>
</comment>
<evidence type="ECO:0000256" key="1">
    <source>
        <dbReference type="ARBA" id="ARBA00023224"/>
    </source>
</evidence>
<accession>A0A1T4S5W4</accession>
<dbReference type="RefSeq" id="WP_078666424.1">
    <property type="nucleotide sequence ID" value="NZ_FUXM01000043.1"/>
</dbReference>
<evidence type="ECO:0000313" key="8">
    <source>
        <dbReference type="Proteomes" id="UP000189933"/>
    </source>
</evidence>
<dbReference type="CDD" id="cd11386">
    <property type="entry name" value="MCP_signal"/>
    <property type="match status" value="1"/>
</dbReference>
<name>A0A1T4S5W4_9FIRM</name>
<dbReference type="Proteomes" id="UP000189933">
    <property type="component" value="Unassembled WGS sequence"/>
</dbReference>
<dbReference type="CDD" id="cd06225">
    <property type="entry name" value="HAMP"/>
    <property type="match status" value="1"/>
</dbReference>
<keyword evidence="8" id="KW-1185">Reference proteome</keyword>
<dbReference type="GO" id="GO:0007165">
    <property type="term" value="P:signal transduction"/>
    <property type="evidence" value="ECO:0007669"/>
    <property type="project" value="UniProtKB-KW"/>
</dbReference>
<protein>
    <submittedName>
        <fullName evidence="7">Methyl-accepting chemotaxis protein</fullName>
    </submittedName>
</protein>
<dbReference type="PROSITE" id="PS50111">
    <property type="entry name" value="CHEMOTAXIS_TRANSDUC_2"/>
    <property type="match status" value="1"/>
</dbReference>
<dbReference type="PANTHER" id="PTHR32089:SF112">
    <property type="entry name" value="LYSOZYME-LIKE PROTEIN-RELATED"/>
    <property type="match status" value="1"/>
</dbReference>
<organism evidence="7 8">
    <name type="scientific">Carboxydocella sporoproducens DSM 16521</name>
    <dbReference type="NCBI Taxonomy" id="1121270"/>
    <lineage>
        <taxon>Bacteria</taxon>
        <taxon>Bacillati</taxon>
        <taxon>Bacillota</taxon>
        <taxon>Clostridia</taxon>
        <taxon>Eubacteriales</taxon>
        <taxon>Clostridiales Family XVI. Incertae Sedis</taxon>
        <taxon>Carboxydocella</taxon>
    </lineage>
</organism>
<dbReference type="PANTHER" id="PTHR32089">
    <property type="entry name" value="METHYL-ACCEPTING CHEMOTAXIS PROTEIN MCPB"/>
    <property type="match status" value="1"/>
</dbReference>
<evidence type="ECO:0000256" key="2">
    <source>
        <dbReference type="ARBA" id="ARBA00029447"/>
    </source>
</evidence>
<dbReference type="Gene3D" id="1.10.287.950">
    <property type="entry name" value="Methyl-accepting chemotaxis protein"/>
    <property type="match status" value="1"/>
</dbReference>
<evidence type="ECO:0000259" key="6">
    <source>
        <dbReference type="PROSITE" id="PS50885"/>
    </source>
</evidence>
<gene>
    <name evidence="7" type="ORF">SAMN02745885_02436</name>
</gene>
<dbReference type="Pfam" id="PF00015">
    <property type="entry name" value="MCPsignal"/>
    <property type="match status" value="1"/>
</dbReference>
<dbReference type="OrthoDB" id="5392220at2"/>
<keyword evidence="4" id="KW-1133">Transmembrane helix</keyword>
<feature type="transmembrane region" description="Helical" evidence="4">
    <location>
        <begin position="209"/>
        <end position="230"/>
    </location>
</feature>
<dbReference type="Pfam" id="PF00672">
    <property type="entry name" value="HAMP"/>
    <property type="match status" value="1"/>
</dbReference>
<evidence type="ECO:0000256" key="4">
    <source>
        <dbReference type="SAM" id="Phobius"/>
    </source>
</evidence>
<evidence type="ECO:0000256" key="3">
    <source>
        <dbReference type="PROSITE-ProRule" id="PRU00284"/>
    </source>
</evidence>